<dbReference type="Proteomes" id="UP000220629">
    <property type="component" value="Unassembled WGS sequence"/>
</dbReference>
<evidence type="ECO:0000313" key="1">
    <source>
        <dbReference type="EMBL" id="PEH37248.1"/>
    </source>
</evidence>
<sequence length="136" mass="15509">MQQGALRAGRQRQRMLHILILAQIADHFARTDADRLGQHVGLVERCRIDLVIERREIDPAFRCIGFHGPARRDRRDFTGHDRCDTSPALRRTRGALNLDLAAGRQDAEILLGMPAFVAMHVNAFDRLARFDVFLLI</sequence>
<organism evidence="1 2">
    <name type="scientific">Burkholderia gladioli</name>
    <name type="common">Pseudomonas marginata</name>
    <name type="synonym">Phytomonas marginata</name>
    <dbReference type="NCBI Taxonomy" id="28095"/>
    <lineage>
        <taxon>Bacteria</taxon>
        <taxon>Pseudomonadati</taxon>
        <taxon>Pseudomonadota</taxon>
        <taxon>Betaproteobacteria</taxon>
        <taxon>Burkholderiales</taxon>
        <taxon>Burkholderiaceae</taxon>
        <taxon>Burkholderia</taxon>
    </lineage>
</organism>
<dbReference type="EMBL" id="PDDY01000004">
    <property type="protein sequence ID" value="PEH37248.1"/>
    <property type="molecule type" value="Genomic_DNA"/>
</dbReference>
<proteinExistence type="predicted"/>
<dbReference type="AlphaFoldDB" id="A0A2A7S115"/>
<reference evidence="2" key="1">
    <citation type="submission" date="2017-09" db="EMBL/GenBank/DDBJ databases">
        <title>FDA dAtabase for Regulatory Grade micrObial Sequences (FDA-ARGOS): Supporting development and validation of Infectious Disease Dx tests.</title>
        <authorList>
            <person name="Minogue T."/>
            <person name="Wolcott M."/>
            <person name="Wasieloski L."/>
            <person name="Aguilar W."/>
            <person name="Moore D."/>
            <person name="Tallon L."/>
            <person name="Sadzewicz L."/>
            <person name="Ott S."/>
            <person name="Zhao X."/>
            <person name="Nagaraj S."/>
            <person name="Vavikolanu K."/>
            <person name="Aluvathingal J."/>
            <person name="Nadendla S."/>
            <person name="Sichtig H."/>
        </authorList>
    </citation>
    <scope>NUCLEOTIDE SEQUENCE [LARGE SCALE GENOMIC DNA]</scope>
    <source>
        <strain evidence="2">FDAARGOS_390</strain>
    </source>
</reference>
<comment type="caution">
    <text evidence="1">The sequence shown here is derived from an EMBL/GenBank/DDBJ whole genome shotgun (WGS) entry which is preliminary data.</text>
</comment>
<name>A0A2A7S115_BURGA</name>
<accession>A0A2A7S115</accession>
<gene>
    <name evidence="1" type="ORF">CRM94_22095</name>
</gene>
<evidence type="ECO:0000313" key="2">
    <source>
        <dbReference type="Proteomes" id="UP000220629"/>
    </source>
</evidence>
<protein>
    <submittedName>
        <fullName evidence="1">Uncharacterized protein</fullName>
    </submittedName>
</protein>